<evidence type="ECO:0000313" key="2">
    <source>
        <dbReference type="EMBL" id="TYA13429.1"/>
    </source>
</evidence>
<reference evidence="2 3" key="1">
    <citation type="submission" date="2019-08" db="EMBL/GenBank/DDBJ databases">
        <title>Genome sequencing of Paenibacillus faecis DSM 23593(T).</title>
        <authorList>
            <person name="Kook J.-K."/>
            <person name="Park S.-N."/>
            <person name="Lim Y.K."/>
        </authorList>
    </citation>
    <scope>NUCLEOTIDE SEQUENCE [LARGE SCALE GENOMIC DNA]</scope>
    <source>
        <strain evidence="2 3">DSM 23593</strain>
    </source>
</reference>
<proteinExistence type="predicted"/>
<evidence type="ECO:0000313" key="3">
    <source>
        <dbReference type="Proteomes" id="UP000325218"/>
    </source>
</evidence>
<dbReference type="EMBL" id="VSDO01000002">
    <property type="protein sequence ID" value="TYA13429.1"/>
    <property type="molecule type" value="Genomic_DNA"/>
</dbReference>
<keyword evidence="3" id="KW-1185">Reference proteome</keyword>
<organism evidence="2 3">
    <name type="scientific">Paenibacillus faecis</name>
    <dbReference type="NCBI Taxonomy" id="862114"/>
    <lineage>
        <taxon>Bacteria</taxon>
        <taxon>Bacillati</taxon>
        <taxon>Bacillota</taxon>
        <taxon>Bacilli</taxon>
        <taxon>Bacillales</taxon>
        <taxon>Paenibacillaceae</taxon>
        <taxon>Paenibacillus</taxon>
    </lineage>
</organism>
<accession>A0A5D0CU14</accession>
<dbReference type="Proteomes" id="UP000325218">
    <property type="component" value="Unassembled WGS sequence"/>
</dbReference>
<keyword evidence="1" id="KW-0472">Membrane</keyword>
<evidence type="ECO:0000256" key="1">
    <source>
        <dbReference type="SAM" id="Phobius"/>
    </source>
</evidence>
<dbReference type="OrthoDB" id="2643451at2"/>
<keyword evidence="1" id="KW-0812">Transmembrane</keyword>
<feature type="transmembrane region" description="Helical" evidence="1">
    <location>
        <begin position="31"/>
        <end position="49"/>
    </location>
</feature>
<gene>
    <name evidence="2" type="ORF">FRY98_12280</name>
</gene>
<sequence>MLWIGISFVVIMGYQWNQQRKKGGDRAHRRIVLAVSFLLFLLAEVQFMLKDRWNLPMLSQSISKTVESWLF</sequence>
<protein>
    <submittedName>
        <fullName evidence="2">Uncharacterized protein</fullName>
    </submittedName>
</protein>
<comment type="caution">
    <text evidence="2">The sequence shown here is derived from an EMBL/GenBank/DDBJ whole genome shotgun (WGS) entry which is preliminary data.</text>
</comment>
<dbReference type="AlphaFoldDB" id="A0A5D0CU14"/>
<keyword evidence="1" id="KW-1133">Transmembrane helix</keyword>
<dbReference type="RefSeq" id="WP_148452094.1">
    <property type="nucleotide sequence ID" value="NZ_VSDO01000002.1"/>
</dbReference>
<name>A0A5D0CU14_9BACL</name>